<reference evidence="1 2" key="1">
    <citation type="submission" date="2018-05" db="EMBL/GenBank/DDBJ databases">
        <title>Genomic Encyclopedia of Type Strains, Phase IV (KMG-IV): sequencing the most valuable type-strain genomes for metagenomic binning, comparative biology and taxonomic classification.</title>
        <authorList>
            <person name="Goeker M."/>
        </authorList>
    </citation>
    <scope>NUCLEOTIDE SEQUENCE [LARGE SCALE GENOMIC DNA]</scope>
    <source>
        <strain evidence="1 2">DSM 2626</strain>
    </source>
</reference>
<proteinExistence type="predicted"/>
<protein>
    <recommendedName>
        <fullName evidence="3">DUF551 domain-containing protein</fullName>
    </recommendedName>
</protein>
<dbReference type="AlphaFoldDB" id="A0A8E3B775"/>
<dbReference type="EMBL" id="QGGH01000001">
    <property type="protein sequence ID" value="PWJ93548.1"/>
    <property type="molecule type" value="Genomic_DNA"/>
</dbReference>
<gene>
    <name evidence="1" type="ORF">C8D77_101227</name>
</gene>
<sequence length="139" mass="15625">MKEPFELIAHWLNNVVDPETVDASSGAHARQLLTHLHSEGYSVVPSESPEEWQPIETAPRDGTPILIDYTMKSNDLHGYAPWREIGVVIAWWEDGEGWNVCFMEDGAADSQGASFQFFQTVPEASVDRWMPLPKVSDPE</sequence>
<comment type="caution">
    <text evidence="1">The sequence shown here is derived from an EMBL/GenBank/DDBJ whole genome shotgun (WGS) entry which is preliminary data.</text>
</comment>
<accession>A0A8E3B775</accession>
<evidence type="ECO:0008006" key="3">
    <source>
        <dbReference type="Google" id="ProtNLM"/>
    </source>
</evidence>
<evidence type="ECO:0000313" key="2">
    <source>
        <dbReference type="Proteomes" id="UP000245631"/>
    </source>
</evidence>
<dbReference type="GeneID" id="61049584"/>
<dbReference type="RefSeq" id="WP_146211748.1">
    <property type="nucleotide sequence ID" value="NZ_QGGH01000001.1"/>
</dbReference>
<name>A0A8E3B775_RHILI</name>
<evidence type="ECO:0000313" key="1">
    <source>
        <dbReference type="EMBL" id="PWJ93548.1"/>
    </source>
</evidence>
<organism evidence="1 2">
    <name type="scientific">Rhizobium loti</name>
    <name type="common">Mesorhizobium loti</name>
    <dbReference type="NCBI Taxonomy" id="381"/>
    <lineage>
        <taxon>Bacteria</taxon>
        <taxon>Pseudomonadati</taxon>
        <taxon>Pseudomonadota</taxon>
        <taxon>Alphaproteobacteria</taxon>
        <taxon>Hyphomicrobiales</taxon>
        <taxon>Phyllobacteriaceae</taxon>
        <taxon>Mesorhizobium</taxon>
    </lineage>
</organism>
<dbReference type="Proteomes" id="UP000245631">
    <property type="component" value="Unassembled WGS sequence"/>
</dbReference>